<proteinExistence type="predicted"/>
<gene>
    <name evidence="2" type="ORF">GIB67_011570</name>
</gene>
<keyword evidence="3" id="KW-1185">Reference proteome</keyword>
<comment type="caution">
    <text evidence="2">The sequence shown here is derived from an EMBL/GenBank/DDBJ whole genome shotgun (WGS) entry which is preliminary data.</text>
</comment>
<accession>A0A7J7NLW9</accession>
<keyword evidence="1" id="KW-0175">Coiled coil</keyword>
<evidence type="ECO:0000256" key="1">
    <source>
        <dbReference type="SAM" id="Coils"/>
    </source>
</evidence>
<dbReference type="AlphaFoldDB" id="A0A7J7NLW9"/>
<dbReference type="Proteomes" id="UP000541444">
    <property type="component" value="Unassembled WGS sequence"/>
</dbReference>
<dbReference type="GO" id="GO:0015031">
    <property type="term" value="P:protein transport"/>
    <property type="evidence" value="ECO:0007669"/>
    <property type="project" value="InterPro"/>
</dbReference>
<feature type="coiled-coil region" evidence="1">
    <location>
        <begin position="33"/>
        <end position="102"/>
    </location>
</feature>
<dbReference type="PANTHER" id="PTHR46856:SF1">
    <property type="entry name" value="PX DOMAIN-CONTAINING PROTEIN EREL1-RELATED"/>
    <property type="match status" value="1"/>
</dbReference>
<sequence>MLHTLFPRKLSVDSVGSDISFIKDSEVSNTGVIANLLDQRHKLNRVLMTMQRRLPTAKKDMEDLIARLNQEVAIKEYLTTNAKELEIELETTKQKKSTKTSDVREKEYLAQELDFTKLYLVNLLNFHQELLMKSKADSKVLVKEVKSLRNYQTELKQDLGRSFKENSELERFFQKEKHRTEHAKIARGKLLHEYGILTHQLQECSVNFLVDERDKFNVDSSLSDALDLLTTSENRIGLLLADVQFQAQVGEINFGNDINGDDLGTTDNDIRKMLTYLFIDNVRLRK</sequence>
<dbReference type="OrthoDB" id="76516at2759"/>
<protein>
    <submittedName>
        <fullName evidence="2">Uncharacterized protein</fullName>
    </submittedName>
</protein>
<evidence type="ECO:0000313" key="2">
    <source>
        <dbReference type="EMBL" id="KAF6168185.1"/>
    </source>
</evidence>
<organism evidence="2 3">
    <name type="scientific">Kingdonia uniflora</name>
    <dbReference type="NCBI Taxonomy" id="39325"/>
    <lineage>
        <taxon>Eukaryota</taxon>
        <taxon>Viridiplantae</taxon>
        <taxon>Streptophyta</taxon>
        <taxon>Embryophyta</taxon>
        <taxon>Tracheophyta</taxon>
        <taxon>Spermatophyta</taxon>
        <taxon>Magnoliopsida</taxon>
        <taxon>Ranunculales</taxon>
        <taxon>Circaeasteraceae</taxon>
        <taxon>Kingdonia</taxon>
    </lineage>
</organism>
<reference evidence="2 3" key="1">
    <citation type="journal article" date="2020" name="IScience">
        <title>Genome Sequencing of the Endangered Kingdonia uniflora (Circaeasteraceae, Ranunculales) Reveals Potential Mechanisms of Evolutionary Specialization.</title>
        <authorList>
            <person name="Sun Y."/>
            <person name="Deng T."/>
            <person name="Zhang A."/>
            <person name="Moore M.J."/>
            <person name="Landis J.B."/>
            <person name="Lin N."/>
            <person name="Zhang H."/>
            <person name="Zhang X."/>
            <person name="Huang J."/>
            <person name="Zhang X."/>
            <person name="Sun H."/>
            <person name="Wang H."/>
        </authorList>
    </citation>
    <scope>NUCLEOTIDE SEQUENCE [LARGE SCALE GENOMIC DNA]</scope>
    <source>
        <strain evidence="2">TB1705</strain>
        <tissue evidence="2">Leaf</tissue>
    </source>
</reference>
<dbReference type="PANTHER" id="PTHR46856">
    <property type="entry name" value="PX DOMAIN-CONTAINING PROTEIN EREL1-RELATED"/>
    <property type="match status" value="1"/>
</dbReference>
<dbReference type="InterPro" id="IPR044588">
    <property type="entry name" value="EREX-like"/>
</dbReference>
<dbReference type="EMBL" id="JACGCM010000704">
    <property type="protein sequence ID" value="KAF6168185.1"/>
    <property type="molecule type" value="Genomic_DNA"/>
</dbReference>
<evidence type="ECO:0000313" key="3">
    <source>
        <dbReference type="Proteomes" id="UP000541444"/>
    </source>
</evidence>
<name>A0A7J7NLW9_9MAGN</name>